<evidence type="ECO:0000313" key="5">
    <source>
        <dbReference type="Proteomes" id="UP000612362"/>
    </source>
</evidence>
<dbReference type="Gene3D" id="2.60.40.420">
    <property type="entry name" value="Cupredoxins - blue copper proteins"/>
    <property type="match status" value="3"/>
</dbReference>
<keyword evidence="2" id="KW-1133">Transmembrane helix</keyword>
<organism evidence="4 5">
    <name type="scientific">Ktedonospora formicarum</name>
    <dbReference type="NCBI Taxonomy" id="2778364"/>
    <lineage>
        <taxon>Bacteria</taxon>
        <taxon>Bacillati</taxon>
        <taxon>Chloroflexota</taxon>
        <taxon>Ktedonobacteria</taxon>
        <taxon>Ktedonobacterales</taxon>
        <taxon>Ktedonobacteraceae</taxon>
        <taxon>Ktedonospora</taxon>
    </lineage>
</organism>
<evidence type="ECO:0000256" key="1">
    <source>
        <dbReference type="ARBA" id="ARBA00010609"/>
    </source>
</evidence>
<gene>
    <name evidence="4" type="primary">cotA</name>
    <name evidence="4" type="ORF">KSX_68760</name>
</gene>
<keyword evidence="5" id="KW-1185">Reference proteome</keyword>
<evidence type="ECO:0000259" key="3">
    <source>
        <dbReference type="Pfam" id="PF07731"/>
    </source>
</evidence>
<dbReference type="CDD" id="cd13891">
    <property type="entry name" value="CuRO_3_CotA_like"/>
    <property type="match status" value="1"/>
</dbReference>
<protein>
    <submittedName>
        <fullName evidence="4">Spore coat protein A</fullName>
    </submittedName>
</protein>
<evidence type="ECO:0000313" key="4">
    <source>
        <dbReference type="EMBL" id="GHO48713.1"/>
    </source>
</evidence>
<dbReference type="GO" id="GO:0016491">
    <property type="term" value="F:oxidoreductase activity"/>
    <property type="evidence" value="ECO:0007669"/>
    <property type="project" value="InterPro"/>
</dbReference>
<comment type="caution">
    <text evidence="4">The sequence shown here is derived from an EMBL/GenBank/DDBJ whole genome shotgun (WGS) entry which is preliminary data.</text>
</comment>
<dbReference type="PROSITE" id="PS51318">
    <property type="entry name" value="TAT"/>
    <property type="match status" value="1"/>
</dbReference>
<keyword evidence="4" id="KW-0946">Virion</keyword>
<keyword evidence="2" id="KW-0812">Transmembrane</keyword>
<dbReference type="GO" id="GO:0005507">
    <property type="term" value="F:copper ion binding"/>
    <property type="evidence" value="ECO:0007669"/>
    <property type="project" value="InterPro"/>
</dbReference>
<dbReference type="PANTHER" id="PTHR48267">
    <property type="entry name" value="CUPREDOXIN SUPERFAMILY PROTEIN"/>
    <property type="match status" value="1"/>
</dbReference>
<evidence type="ECO:0000256" key="2">
    <source>
        <dbReference type="SAM" id="Phobius"/>
    </source>
</evidence>
<dbReference type="EMBL" id="BNJF01000004">
    <property type="protein sequence ID" value="GHO48713.1"/>
    <property type="molecule type" value="Genomic_DNA"/>
</dbReference>
<dbReference type="AlphaFoldDB" id="A0A8J3I7T4"/>
<dbReference type="InterPro" id="IPR008972">
    <property type="entry name" value="Cupredoxin"/>
</dbReference>
<comment type="similarity">
    <text evidence="1">Belongs to the multicopper oxidase family.</text>
</comment>
<dbReference type="Pfam" id="PF07731">
    <property type="entry name" value="Cu-oxidase_2"/>
    <property type="match status" value="1"/>
</dbReference>
<dbReference type="PANTHER" id="PTHR48267:SF1">
    <property type="entry name" value="BILIRUBIN OXIDASE"/>
    <property type="match status" value="1"/>
</dbReference>
<dbReference type="Proteomes" id="UP000612362">
    <property type="component" value="Unassembled WGS sequence"/>
</dbReference>
<accession>A0A8J3I7T4</accession>
<dbReference type="InterPro" id="IPR045087">
    <property type="entry name" value="Cu-oxidase_fam"/>
</dbReference>
<keyword evidence="4" id="KW-0167">Capsid protein</keyword>
<keyword evidence="2" id="KW-0472">Membrane</keyword>
<reference evidence="4" key="1">
    <citation type="submission" date="2020-10" db="EMBL/GenBank/DDBJ databases">
        <title>Taxonomic study of unclassified bacteria belonging to the class Ktedonobacteria.</title>
        <authorList>
            <person name="Yabe S."/>
            <person name="Wang C.M."/>
            <person name="Zheng Y."/>
            <person name="Sakai Y."/>
            <person name="Cavaletti L."/>
            <person name="Monciardini P."/>
            <person name="Donadio S."/>
        </authorList>
    </citation>
    <scope>NUCLEOTIDE SEQUENCE</scope>
    <source>
        <strain evidence="4">SOSP1-1</strain>
    </source>
</reference>
<dbReference type="CDD" id="cd13844">
    <property type="entry name" value="CuRO_1_BOD_CotA_like"/>
    <property type="match status" value="1"/>
</dbReference>
<proteinExistence type="inferred from homology"/>
<feature type="domain" description="Plastocyanin-like" evidence="3">
    <location>
        <begin position="577"/>
        <end position="700"/>
    </location>
</feature>
<name>A0A8J3I7T4_9CHLR</name>
<dbReference type="RefSeq" id="WP_220197890.1">
    <property type="nucleotide sequence ID" value="NZ_BNJF01000004.1"/>
</dbReference>
<sequence length="702" mass="77848">MAKYRTFTRRQLFAHTAAVGVALAISWHFDTRSVFALHESKRLKKFQQPLRGLGPEGIPVAAPDSFVAPTTGVTHYSVFIRQFTDQLHPDLGETTLWGYHPAVTLGRGGRGQIQRHLGGIFVVQSGKPIQITMTNELPQKHILPVDKSASFPASQKQQNATTTHIHGGFVPWTSDGGPGTWFTPDGHYGPSVESQQGNIYKLLNPQLKPGQAEYYYPNNQSARLGWYHDHAYDLTRLNAYAGVASAYIIRDHFESDLRNDGLPDFVEHGGHELPLIIQDKLFVGTDLESKDPSWPGPREMGSLWYPHVYETDRWSLGAHPLGLPPDRSIVPEMFGDTMLANGTVYPEATVEDRRYRLRVLNGCQARFLNLQLYVDNGSADSIALNSHLEPTNAAGPDFFVLGTEGGFLPRPVHTPSNRPFDPISFGGSLITAPAERWDLLVDFSGFAGKKIILYNDAPAPFPKGSAINDYFPGSSNPTPTIPGFGPNTRQIMQFKVISAGGNDRPLGLTPQSSLTSTLSPFLVPPGIAIQNGRLHLPPGVKVRQLTLNESFDDYGRLLQLLGINRERNGGFGQGYDEPVTEVVQEGKTEVWQIANLTGDTHPIHWHLVNVQVLGRQPFAVRGYNGSPHYTGPARGPDKTELGWKETVCMHPSEVTTVIMRFDLPKVPFYVPSSPRIGGREYVWHCHILEHEEHDMMRPLVIL</sequence>
<dbReference type="InterPro" id="IPR006311">
    <property type="entry name" value="TAT_signal"/>
</dbReference>
<dbReference type="SUPFAM" id="SSF49503">
    <property type="entry name" value="Cupredoxins"/>
    <property type="match status" value="3"/>
</dbReference>
<dbReference type="InterPro" id="IPR011706">
    <property type="entry name" value="Cu-oxidase_C"/>
</dbReference>
<feature type="transmembrane region" description="Helical" evidence="2">
    <location>
        <begin position="12"/>
        <end position="29"/>
    </location>
</feature>